<organism evidence="1 2">
    <name type="scientific">Mythimna loreyi</name>
    <dbReference type="NCBI Taxonomy" id="667449"/>
    <lineage>
        <taxon>Eukaryota</taxon>
        <taxon>Metazoa</taxon>
        <taxon>Ecdysozoa</taxon>
        <taxon>Arthropoda</taxon>
        <taxon>Hexapoda</taxon>
        <taxon>Insecta</taxon>
        <taxon>Pterygota</taxon>
        <taxon>Neoptera</taxon>
        <taxon>Endopterygota</taxon>
        <taxon>Lepidoptera</taxon>
        <taxon>Glossata</taxon>
        <taxon>Ditrysia</taxon>
        <taxon>Noctuoidea</taxon>
        <taxon>Noctuidae</taxon>
        <taxon>Noctuinae</taxon>
        <taxon>Hadenini</taxon>
        <taxon>Mythimna</taxon>
    </lineage>
</organism>
<accession>A0ACC2Q5P7</accession>
<gene>
    <name evidence="1" type="ORF">PYW08_010409</name>
</gene>
<evidence type="ECO:0000313" key="1">
    <source>
        <dbReference type="EMBL" id="KAJ8708043.1"/>
    </source>
</evidence>
<dbReference type="Proteomes" id="UP001231649">
    <property type="component" value="Chromosome 26"/>
</dbReference>
<sequence>MLRRKDFFVFDMQPVKDDKQNPPQTTGTSEDGSSSTPVGTAPSSGPSTATAPSTTTGPPAVTSHFGISMVNGPPIVLNLSEVPSVTSDQSRATSCDPFAEGGVIAQAAASLTALASRSATLSSPRSRSTRSTAPGYTGRYGGYSGTTQSTMQRHAKNSKDSMGTSVFSLDREVEHYIRRRDSALYDFYPGTERTEYDYVAERTDMYNTNLLEATAHLIKGSLGVAVLSMHEAYMYGGLWTSLVVTVFIGVLVGYTMYMLIRSAQKMYRRLRINKLSYPDLAEAAAATAPWLWVRKKSKVFRHTVEIILFFQMCGICCIYHIVIAHTIRQIVNSFELDVSAFLFDIRMYILCTIPLLLPLCLIRSLKLLAPFAMVADIFVALCVFATIYFSISLALKVSLDQRAPWKHLHGFLRICGLSMYGTSGICVALPVENNMKKPAYFPLVVKLATTIVIILTASTGVFGYWAWGEKCRSPITVHMPHNAFTTVLQFLLVMMLSTTFAVNFWVPFNIVWHYVVKRHKKSRAPAWWERIYRFFTALFVMCTAMIAPHTIPVMLFLGQFFLGFLALVFPAFIEFFVDWEEQYASRARVRFYHNTKNFGLVILGLLLSASTFYSVLDPHVIIK</sequence>
<keyword evidence="2" id="KW-1185">Reference proteome</keyword>
<name>A0ACC2Q5P7_9NEOP</name>
<comment type="caution">
    <text evidence="1">The sequence shown here is derived from an EMBL/GenBank/DDBJ whole genome shotgun (WGS) entry which is preliminary data.</text>
</comment>
<dbReference type="EMBL" id="CM056802">
    <property type="protein sequence ID" value="KAJ8708043.1"/>
    <property type="molecule type" value="Genomic_DNA"/>
</dbReference>
<proteinExistence type="predicted"/>
<reference evidence="1" key="1">
    <citation type="submission" date="2023-03" db="EMBL/GenBank/DDBJ databases">
        <title>Chromosome-level genomes of two armyworms, Mythimna separata and Mythimna loreyi, provide insights into the biosynthesis and reception of sex pheromones.</title>
        <authorList>
            <person name="Zhao H."/>
        </authorList>
    </citation>
    <scope>NUCLEOTIDE SEQUENCE</scope>
    <source>
        <strain evidence="1">BeijingLab</strain>
    </source>
</reference>
<evidence type="ECO:0000313" key="2">
    <source>
        <dbReference type="Proteomes" id="UP001231649"/>
    </source>
</evidence>
<protein>
    <submittedName>
        <fullName evidence="1">Uncharacterized protein</fullName>
    </submittedName>
</protein>